<accession>A0ABS4TM63</accession>
<protein>
    <submittedName>
        <fullName evidence="2">Membrane protein YczE</fullName>
    </submittedName>
</protein>
<reference evidence="2 3" key="1">
    <citation type="submission" date="2021-03" db="EMBL/GenBank/DDBJ databases">
        <title>Sequencing the genomes of 1000 actinobacteria strains.</title>
        <authorList>
            <person name="Klenk H.-P."/>
        </authorList>
    </citation>
    <scope>NUCLEOTIDE SEQUENCE [LARGE SCALE GENOMIC DNA]</scope>
    <source>
        <strain evidence="2 3">DSM 46670</strain>
    </source>
</reference>
<feature type="transmembrane region" description="Helical" evidence="1">
    <location>
        <begin position="5"/>
        <end position="21"/>
    </location>
</feature>
<comment type="caution">
    <text evidence="2">The sequence shown here is derived from an EMBL/GenBank/DDBJ whole genome shotgun (WGS) entry which is preliminary data.</text>
</comment>
<dbReference type="PANTHER" id="PTHR40078">
    <property type="entry name" value="INTEGRAL MEMBRANE PROTEIN-RELATED"/>
    <property type="match status" value="1"/>
</dbReference>
<sequence>MTFGWATNLTSIVVLLCWIPLRELPGLGTFLNVLLIGTSADLAALFLHPPGTFTQQLLFYCIGLVMLTFSDAVYLGARFGAGPRDGLMTGAVRVSGKPVWMVRTVIEVIVLTIGWILGGVVGFGTLLIALAMGPLVQQFQRFTTVRLKGDEI</sequence>
<evidence type="ECO:0000256" key="1">
    <source>
        <dbReference type="SAM" id="Phobius"/>
    </source>
</evidence>
<feature type="transmembrane region" description="Helical" evidence="1">
    <location>
        <begin position="108"/>
        <end position="132"/>
    </location>
</feature>
<proteinExistence type="predicted"/>
<evidence type="ECO:0000313" key="2">
    <source>
        <dbReference type="EMBL" id="MBP2325089.1"/>
    </source>
</evidence>
<keyword evidence="1" id="KW-0472">Membrane</keyword>
<evidence type="ECO:0000313" key="3">
    <source>
        <dbReference type="Proteomes" id="UP001519332"/>
    </source>
</evidence>
<dbReference type="PANTHER" id="PTHR40078:SF1">
    <property type="entry name" value="INTEGRAL MEMBRANE PROTEIN"/>
    <property type="match status" value="1"/>
</dbReference>
<dbReference type="EMBL" id="JAGINW010000001">
    <property type="protein sequence ID" value="MBP2325089.1"/>
    <property type="molecule type" value="Genomic_DNA"/>
</dbReference>
<keyword evidence="1" id="KW-0812">Transmembrane</keyword>
<dbReference type="InterPro" id="IPR038750">
    <property type="entry name" value="YczE/YyaS-like"/>
</dbReference>
<name>A0ABS4TM63_9PSEU</name>
<dbReference type="Proteomes" id="UP001519332">
    <property type="component" value="Unassembled WGS sequence"/>
</dbReference>
<dbReference type="RefSeq" id="WP_209642333.1">
    <property type="nucleotide sequence ID" value="NZ_JAGINW010000001.1"/>
</dbReference>
<keyword evidence="1" id="KW-1133">Transmembrane helix</keyword>
<feature type="transmembrane region" description="Helical" evidence="1">
    <location>
        <begin position="27"/>
        <end position="45"/>
    </location>
</feature>
<organism evidence="2 3">
    <name type="scientific">Kibdelosporangium banguiense</name>
    <dbReference type="NCBI Taxonomy" id="1365924"/>
    <lineage>
        <taxon>Bacteria</taxon>
        <taxon>Bacillati</taxon>
        <taxon>Actinomycetota</taxon>
        <taxon>Actinomycetes</taxon>
        <taxon>Pseudonocardiales</taxon>
        <taxon>Pseudonocardiaceae</taxon>
        <taxon>Kibdelosporangium</taxon>
    </lineage>
</organism>
<feature type="transmembrane region" description="Helical" evidence="1">
    <location>
        <begin position="57"/>
        <end position="77"/>
    </location>
</feature>
<gene>
    <name evidence="2" type="ORF">JOF56_005474</name>
</gene>
<dbReference type="Pfam" id="PF19700">
    <property type="entry name" value="DUF6198"/>
    <property type="match status" value="1"/>
</dbReference>
<keyword evidence="3" id="KW-1185">Reference proteome</keyword>